<feature type="domain" description="Heavy metal binding" evidence="4">
    <location>
        <begin position="161"/>
        <end position="188"/>
    </location>
</feature>
<organism evidence="9 10">
    <name type="scientific">Microbulbifer echini</name>
    <dbReference type="NCBI Taxonomy" id="1529067"/>
    <lineage>
        <taxon>Bacteria</taxon>
        <taxon>Pseudomonadati</taxon>
        <taxon>Pseudomonadota</taxon>
        <taxon>Gammaproteobacteria</taxon>
        <taxon>Cellvibrionales</taxon>
        <taxon>Microbulbiferaceae</taxon>
        <taxon>Microbulbifer</taxon>
    </lineage>
</organism>
<feature type="domain" description="CusB-like beta-barrel" evidence="7">
    <location>
        <begin position="358"/>
        <end position="434"/>
    </location>
</feature>
<dbReference type="Pfam" id="PF25869">
    <property type="entry name" value="3HB_CusB"/>
    <property type="match status" value="1"/>
</dbReference>
<feature type="domain" description="CusB-like barrel-sandwich hybrid" evidence="6">
    <location>
        <begin position="240"/>
        <end position="353"/>
    </location>
</feature>
<accession>A0ABV4NMW4</accession>
<evidence type="ECO:0000256" key="1">
    <source>
        <dbReference type="ARBA" id="ARBA00009477"/>
    </source>
</evidence>
<dbReference type="Pfam" id="PF25954">
    <property type="entry name" value="Beta-barrel_RND_2"/>
    <property type="match status" value="1"/>
</dbReference>
<dbReference type="Pfam" id="PF19335">
    <property type="entry name" value="HMBD"/>
    <property type="match status" value="1"/>
</dbReference>
<dbReference type="Proteomes" id="UP001569414">
    <property type="component" value="Unassembled WGS sequence"/>
</dbReference>
<proteinExistence type="inferred from homology"/>
<feature type="domain" description="CzcB-like C-terminal circularly permuted SH3-like" evidence="8">
    <location>
        <begin position="440"/>
        <end position="499"/>
    </location>
</feature>
<dbReference type="Pfam" id="PF25919">
    <property type="entry name" value="BSH_CusB"/>
    <property type="match status" value="1"/>
</dbReference>
<dbReference type="InterPro" id="IPR058790">
    <property type="entry name" value="BSH_CusB"/>
</dbReference>
<gene>
    <name evidence="9" type="ORF">ACCI51_07400</name>
</gene>
<protein>
    <submittedName>
        <fullName evidence="9">Efflux RND transporter periplasmic adaptor subunit</fullName>
    </submittedName>
</protein>
<dbReference type="InterPro" id="IPR032693">
    <property type="entry name" value="YtkA-like_dom"/>
</dbReference>
<dbReference type="InterPro" id="IPR006143">
    <property type="entry name" value="RND_pump_MFP"/>
</dbReference>
<dbReference type="RefSeq" id="WP_371843150.1">
    <property type="nucleotide sequence ID" value="NZ_JBGMEL010000006.1"/>
</dbReference>
<dbReference type="InterPro" id="IPR045800">
    <property type="entry name" value="HMBD"/>
</dbReference>
<dbReference type="EMBL" id="JBGMEL010000006">
    <property type="protein sequence ID" value="MFA0790368.1"/>
    <property type="molecule type" value="Genomic_DNA"/>
</dbReference>
<dbReference type="PANTHER" id="PTHR30097:SF15">
    <property type="entry name" value="CATION EFFLUX SYSTEM PROTEIN CUSB"/>
    <property type="match status" value="1"/>
</dbReference>
<dbReference type="Pfam" id="PF13115">
    <property type="entry name" value="YtkA"/>
    <property type="match status" value="1"/>
</dbReference>
<dbReference type="Gene3D" id="2.40.420.20">
    <property type="match status" value="1"/>
</dbReference>
<reference evidence="9 10" key="1">
    <citation type="submission" date="2024-08" db="EMBL/GenBank/DDBJ databases">
        <authorList>
            <person name="Ishaq N."/>
        </authorList>
    </citation>
    <scope>NUCLEOTIDE SEQUENCE [LARGE SCALE GENOMIC DNA]</scope>
    <source>
        <strain evidence="9 10">JCM 30400</strain>
    </source>
</reference>
<evidence type="ECO:0000259" key="8">
    <source>
        <dbReference type="Pfam" id="PF25975"/>
    </source>
</evidence>
<sequence>MSRAKTLSFVSFVILLVAAGAAFYWKKTTGLAVTAHMEFIPAGPFQIAVTVDPQQPRAGKNQIHIEVRDRENQPVSGAKVRAVAEMPAMGAMPAMRAQADINETSPGIFQGEIELAMVGSWPMVIDVATGHDRHVDLAFDMSTNRKGLRLKSAPEASDTAYYTCAMHPSVRAAEAGTCPICGMDLQPVRHDELKSGSIVVESSRRQAIGIKTGTVERRPFTLPIHLHGQVTYDETRLRDISLRFDGWIGDLDADFEGKEVKRGDVLFSVYSPELLAVQDEYLKARRRGNSLEKAARRRLLLWGLSEEQIDWLVEQQKAQDYVPIFAPASGVIIEKNIVAGSAFEKGDNLLRVADLSHVWIEAHAYEDQLPLLEKGMPAKVRLTNVYHEEIPATLTQIDPFLNHSNRSARLRVALPNTDGQLRPGLFADIMLSAELGNLLVVPRDSVLISGKKRIVFRDLGQGRLEPVQVRTGYGDSDRIVIRSGLQAGDKIITSGVFLIAAESRLKSGVQQW</sequence>
<dbReference type="SUPFAM" id="SSF111369">
    <property type="entry name" value="HlyD-like secretion proteins"/>
    <property type="match status" value="1"/>
</dbReference>
<dbReference type="Gene3D" id="6.10.140.730">
    <property type="match status" value="1"/>
</dbReference>
<feature type="domain" description="YtkA-like" evidence="3">
    <location>
        <begin position="46"/>
        <end position="122"/>
    </location>
</feature>
<dbReference type="PANTHER" id="PTHR30097">
    <property type="entry name" value="CATION EFFLUX SYSTEM PROTEIN CUSB"/>
    <property type="match status" value="1"/>
</dbReference>
<evidence type="ECO:0000256" key="2">
    <source>
        <dbReference type="ARBA" id="ARBA00022448"/>
    </source>
</evidence>
<name>A0ABV4NMW4_9GAMM</name>
<comment type="similarity">
    <text evidence="1">Belongs to the membrane fusion protein (MFP) (TC 8.A.1) family.</text>
</comment>
<dbReference type="Pfam" id="PF25975">
    <property type="entry name" value="CzcB_C"/>
    <property type="match status" value="1"/>
</dbReference>
<feature type="domain" description="CusB-like three alpha-helical bundle" evidence="5">
    <location>
        <begin position="273"/>
        <end position="319"/>
    </location>
</feature>
<dbReference type="InterPro" id="IPR051909">
    <property type="entry name" value="MFP_Cation_Efflux"/>
</dbReference>
<dbReference type="InterPro" id="IPR058792">
    <property type="entry name" value="Beta-barrel_RND_2"/>
</dbReference>
<evidence type="ECO:0000259" key="7">
    <source>
        <dbReference type="Pfam" id="PF25954"/>
    </source>
</evidence>
<dbReference type="InterPro" id="IPR058791">
    <property type="entry name" value="3HB_CusB"/>
</dbReference>
<keyword evidence="10" id="KW-1185">Reference proteome</keyword>
<comment type="caution">
    <text evidence="9">The sequence shown here is derived from an EMBL/GenBank/DDBJ whole genome shotgun (WGS) entry which is preliminary data.</text>
</comment>
<keyword evidence="2" id="KW-0813">Transport</keyword>
<evidence type="ECO:0000259" key="5">
    <source>
        <dbReference type="Pfam" id="PF25869"/>
    </source>
</evidence>
<evidence type="ECO:0000313" key="10">
    <source>
        <dbReference type="Proteomes" id="UP001569414"/>
    </source>
</evidence>
<evidence type="ECO:0000259" key="6">
    <source>
        <dbReference type="Pfam" id="PF25919"/>
    </source>
</evidence>
<evidence type="ECO:0000259" key="3">
    <source>
        <dbReference type="Pfam" id="PF13115"/>
    </source>
</evidence>
<dbReference type="Gene3D" id="2.40.30.170">
    <property type="match status" value="1"/>
</dbReference>
<evidence type="ECO:0000259" key="4">
    <source>
        <dbReference type="Pfam" id="PF19335"/>
    </source>
</evidence>
<evidence type="ECO:0000313" key="9">
    <source>
        <dbReference type="EMBL" id="MFA0790368.1"/>
    </source>
</evidence>
<dbReference type="NCBIfam" id="TIGR01730">
    <property type="entry name" value="RND_mfp"/>
    <property type="match status" value="1"/>
</dbReference>
<dbReference type="InterPro" id="IPR058649">
    <property type="entry name" value="CzcB_C"/>
</dbReference>